<dbReference type="RefSeq" id="WP_152767554.1">
    <property type="nucleotide sequence ID" value="NZ_WHNP01000086.1"/>
</dbReference>
<organism evidence="2 3">
    <name type="scientific">Paraburkholderia franconis</name>
    <dbReference type="NCBI Taxonomy" id="2654983"/>
    <lineage>
        <taxon>Bacteria</taxon>
        <taxon>Pseudomonadati</taxon>
        <taxon>Pseudomonadota</taxon>
        <taxon>Betaproteobacteria</taxon>
        <taxon>Burkholderiales</taxon>
        <taxon>Burkholderiaceae</taxon>
        <taxon>Paraburkholderia</taxon>
    </lineage>
</organism>
<dbReference type="InterPro" id="IPR005325">
    <property type="entry name" value="DUF308_memb"/>
</dbReference>
<evidence type="ECO:0008006" key="4">
    <source>
        <dbReference type="Google" id="ProtNLM"/>
    </source>
</evidence>
<keyword evidence="3" id="KW-1185">Reference proteome</keyword>
<proteinExistence type="predicted"/>
<dbReference type="InterPro" id="IPR052712">
    <property type="entry name" value="Acid_resist_chaperone_HdeD"/>
</dbReference>
<keyword evidence="1" id="KW-0812">Transmembrane</keyword>
<dbReference type="EMBL" id="WHNP01000086">
    <property type="protein sequence ID" value="MPW22986.1"/>
    <property type="molecule type" value="Genomic_DNA"/>
</dbReference>
<evidence type="ECO:0000313" key="3">
    <source>
        <dbReference type="Proteomes" id="UP000484381"/>
    </source>
</evidence>
<dbReference type="Pfam" id="PF03729">
    <property type="entry name" value="DUF308"/>
    <property type="match status" value="1"/>
</dbReference>
<feature type="transmembrane region" description="Helical" evidence="1">
    <location>
        <begin position="12"/>
        <end position="31"/>
    </location>
</feature>
<keyword evidence="1" id="KW-0472">Membrane</keyword>
<feature type="transmembrane region" description="Helical" evidence="1">
    <location>
        <begin position="125"/>
        <end position="150"/>
    </location>
</feature>
<protein>
    <recommendedName>
        <fullName evidence="4">HdeD family acid-resistance protein</fullName>
    </recommendedName>
</protein>
<evidence type="ECO:0000313" key="2">
    <source>
        <dbReference type="EMBL" id="MPW22986.1"/>
    </source>
</evidence>
<comment type="caution">
    <text evidence="2">The sequence shown here is derived from an EMBL/GenBank/DDBJ whole genome shotgun (WGS) entry which is preliminary data.</text>
</comment>
<name>A0A7X1NJT7_9BURK</name>
<accession>A0A7X1NJT7</accession>
<dbReference type="GO" id="GO:0005886">
    <property type="term" value="C:plasma membrane"/>
    <property type="evidence" value="ECO:0007669"/>
    <property type="project" value="TreeGrafter"/>
</dbReference>
<dbReference type="PANTHER" id="PTHR34989">
    <property type="entry name" value="PROTEIN HDED"/>
    <property type="match status" value="1"/>
</dbReference>
<gene>
    <name evidence="2" type="ORF">GCT13_40935</name>
</gene>
<sequence length="185" mass="19514">MDMVRNEIDTKWKWLPVFGALLVVLGMLALTNLQTATAVPLRLIAMCMLAGAVAQFVMWFIFCGFGLLIVSTIFYTVSGSILVAVGNSAFSATTPALAFAIMLILSGGLRVWSSVTLRPVCGESWIIASGSVSVLSGAVLLAGSFTGAVWLPGLLLSIDLMWQGAMAIGFTSALLEVATHLLTAR</sequence>
<feature type="transmembrane region" description="Helical" evidence="1">
    <location>
        <begin position="162"/>
        <end position="182"/>
    </location>
</feature>
<reference evidence="2 3" key="1">
    <citation type="submission" date="2019-10" db="EMBL/GenBank/DDBJ databases">
        <title>Paraburkholderia sp. isolated from nodules of Mimosa pudica from Brazilian Atlantic Forest soils.</title>
        <authorList>
            <person name="Paulitsch F."/>
            <person name="Hungria M."/>
            <person name="Dall'Agnol R."/>
        </authorList>
    </citation>
    <scope>NUCLEOTIDE SEQUENCE [LARGE SCALE GENOMIC DNA]</scope>
    <source>
        <strain evidence="2 3">CNPSo 3157</strain>
    </source>
</reference>
<keyword evidence="1" id="KW-1133">Transmembrane helix</keyword>
<feature type="transmembrane region" description="Helical" evidence="1">
    <location>
        <begin position="43"/>
        <end position="75"/>
    </location>
</feature>
<dbReference type="Proteomes" id="UP000484381">
    <property type="component" value="Unassembled WGS sequence"/>
</dbReference>
<evidence type="ECO:0000256" key="1">
    <source>
        <dbReference type="SAM" id="Phobius"/>
    </source>
</evidence>
<dbReference type="AlphaFoldDB" id="A0A7X1NJT7"/>
<dbReference type="PANTHER" id="PTHR34989:SF1">
    <property type="entry name" value="PROTEIN HDED"/>
    <property type="match status" value="1"/>
</dbReference>
<feature type="transmembrane region" description="Helical" evidence="1">
    <location>
        <begin position="81"/>
        <end position="105"/>
    </location>
</feature>